<evidence type="ECO:0000313" key="3">
    <source>
        <dbReference type="EMBL" id="PZQ16546.1"/>
    </source>
</evidence>
<keyword evidence="2" id="KW-1133">Transmembrane helix</keyword>
<evidence type="ECO:0000256" key="1">
    <source>
        <dbReference type="SAM" id="MobiDB-lite"/>
    </source>
</evidence>
<evidence type="ECO:0000313" key="4">
    <source>
        <dbReference type="Proteomes" id="UP000249046"/>
    </source>
</evidence>
<dbReference type="AlphaFoldDB" id="A0A2W5KHF7"/>
<keyword evidence="2" id="KW-0472">Membrane</keyword>
<dbReference type="EMBL" id="QFPO01000005">
    <property type="protein sequence ID" value="PZQ16546.1"/>
    <property type="molecule type" value="Genomic_DNA"/>
</dbReference>
<feature type="region of interest" description="Disordered" evidence="1">
    <location>
        <begin position="1"/>
        <end position="30"/>
    </location>
</feature>
<name>A0A2W5KHF7_9GAMM</name>
<proteinExistence type="predicted"/>
<feature type="compositionally biased region" description="Basic residues" evidence="1">
    <location>
        <begin position="19"/>
        <end position="28"/>
    </location>
</feature>
<comment type="caution">
    <text evidence="3">The sequence shown here is derived from an EMBL/GenBank/DDBJ whole genome shotgun (WGS) entry which is preliminary data.</text>
</comment>
<dbReference type="Proteomes" id="UP000249046">
    <property type="component" value="Unassembled WGS sequence"/>
</dbReference>
<feature type="transmembrane region" description="Helical" evidence="2">
    <location>
        <begin position="46"/>
        <end position="68"/>
    </location>
</feature>
<reference evidence="3 4" key="1">
    <citation type="submission" date="2017-08" db="EMBL/GenBank/DDBJ databases">
        <title>Infants hospitalized years apart are colonized by the same room-sourced microbial strains.</title>
        <authorList>
            <person name="Brooks B."/>
            <person name="Olm M.R."/>
            <person name="Firek B.A."/>
            <person name="Baker R."/>
            <person name="Thomas B.C."/>
            <person name="Morowitz M.J."/>
            <person name="Banfield J.F."/>
        </authorList>
    </citation>
    <scope>NUCLEOTIDE SEQUENCE [LARGE SCALE GENOMIC DNA]</scope>
    <source>
        <strain evidence="3">S2_005_003_R2_42</strain>
    </source>
</reference>
<dbReference type="InterPro" id="IPR034756">
    <property type="entry name" value="T2SSM_b"/>
</dbReference>
<feature type="compositionally biased region" description="Low complexity" evidence="1">
    <location>
        <begin position="8"/>
        <end position="18"/>
    </location>
</feature>
<accession>A0A2W5KHF7</accession>
<dbReference type="NCBIfam" id="NF040576">
    <property type="entry name" value="T2SS_GspM_XpsM"/>
    <property type="match status" value="1"/>
</dbReference>
<organism evidence="3 4">
    <name type="scientific">Rhodanobacter denitrificans</name>
    <dbReference type="NCBI Taxonomy" id="666685"/>
    <lineage>
        <taxon>Bacteria</taxon>
        <taxon>Pseudomonadati</taxon>
        <taxon>Pseudomonadota</taxon>
        <taxon>Gammaproteobacteria</taxon>
        <taxon>Lysobacterales</taxon>
        <taxon>Rhodanobacteraceae</taxon>
        <taxon>Rhodanobacter</taxon>
    </lineage>
</organism>
<dbReference type="Pfam" id="PF10741">
    <property type="entry name" value="T2SSM_b"/>
    <property type="match status" value="1"/>
</dbReference>
<protein>
    <submittedName>
        <fullName evidence="3">General secretion pathway protein GspM</fullName>
    </submittedName>
</protein>
<sequence length="236" mass="26828">MRERARSASRSPPGSSGRPRPRVRKAKLPRGPPMALEIKAPKDGRLLALILLAIVLLLVYMLGFHWWFVAPHLQYTEQMADLREQQLRFARTIAEQPQIDLKMGEIRAYEQENQAFMPEADVNAASASLIQRLKQVVAEHAPDSNRCQVVSSQSYTSTEEELYRRVTISVRMRCDLEQLSAVLYDLESGKPYLFADQLMIYKQQSYVPPGGRAAVQPLDVRFNLSGYIRQSGRAPK</sequence>
<gene>
    <name evidence="3" type="ORF">DI564_07940</name>
</gene>
<keyword evidence="2" id="KW-0812">Transmembrane</keyword>
<evidence type="ECO:0000256" key="2">
    <source>
        <dbReference type="SAM" id="Phobius"/>
    </source>
</evidence>